<dbReference type="EMBL" id="JBEPMO010000006">
    <property type="protein sequence ID" value="MET3731799.1"/>
    <property type="molecule type" value="Genomic_DNA"/>
</dbReference>
<dbReference type="Proteomes" id="UP001549146">
    <property type="component" value="Unassembled WGS sequence"/>
</dbReference>
<dbReference type="RefSeq" id="WP_354508404.1">
    <property type="nucleotide sequence ID" value="NZ_JBEPMO010000006.1"/>
</dbReference>
<evidence type="ECO:0000313" key="1">
    <source>
        <dbReference type="EMBL" id="MET3731799.1"/>
    </source>
</evidence>
<comment type="caution">
    <text evidence="1">The sequence shown here is derived from an EMBL/GenBank/DDBJ whole genome shotgun (WGS) entry which is preliminary data.</text>
</comment>
<organism evidence="1 2">
    <name type="scientific">Moheibacter stercoris</name>
    <dbReference type="NCBI Taxonomy" id="1628251"/>
    <lineage>
        <taxon>Bacteria</taxon>
        <taxon>Pseudomonadati</taxon>
        <taxon>Bacteroidota</taxon>
        <taxon>Flavobacteriia</taxon>
        <taxon>Flavobacteriales</taxon>
        <taxon>Weeksellaceae</taxon>
        <taxon>Moheibacter</taxon>
    </lineage>
</organism>
<proteinExistence type="predicted"/>
<sequence length="114" mass="12696">MEISLEKVGMSGSENLVINSKERMKTQSNRSGVGDSVKTIFDSKDWNELVAIVQNLNIEEFQNMEAPSQERFHDGARATTIIIKTADSEISSQTYDEGKPPASVKILNDYLESL</sequence>
<gene>
    <name evidence="1" type="ORF">ABID46_001380</name>
</gene>
<name>A0ABV2LUI3_9FLAO</name>
<protein>
    <submittedName>
        <fullName evidence="1">Uncharacterized protein</fullName>
    </submittedName>
</protein>
<accession>A0ABV2LUI3</accession>
<evidence type="ECO:0000313" key="2">
    <source>
        <dbReference type="Proteomes" id="UP001549146"/>
    </source>
</evidence>
<keyword evidence="2" id="KW-1185">Reference proteome</keyword>
<reference evidence="1 2" key="1">
    <citation type="submission" date="2024-06" db="EMBL/GenBank/DDBJ databases">
        <title>Genomic Encyclopedia of Type Strains, Phase IV (KMG-IV): sequencing the most valuable type-strain genomes for metagenomic binning, comparative biology and taxonomic classification.</title>
        <authorList>
            <person name="Goeker M."/>
        </authorList>
    </citation>
    <scope>NUCLEOTIDE SEQUENCE [LARGE SCALE GENOMIC DNA]</scope>
    <source>
        <strain evidence="1 2">DSM 29388</strain>
    </source>
</reference>